<gene>
    <name evidence="4" type="ORF">N5P18_06735</name>
</gene>
<proteinExistence type="inferred from homology"/>
<dbReference type="InterPro" id="IPR051121">
    <property type="entry name" value="FAH"/>
</dbReference>
<dbReference type="EMBL" id="CP104874">
    <property type="protein sequence ID" value="WWF06558.1"/>
    <property type="molecule type" value="Genomic_DNA"/>
</dbReference>
<sequence length="179" mass="18718">MPSSITGAHGEVVLPEGSVDWEVEVVAVLGRTLHRASPQEAVAALAGVTVGQDLSERDRQLRGPAPQFGLAKSFPGFSPIGPWAVTLDDAPPLDDLALGCAVDGEVVQDGTTAKLLYPIARAIAELSQVLTFSPGDLVFTGTPDGVGMALDPPRFLRPGQTLTTWVTGVGRMEHRLVTG</sequence>
<name>A0ABZ2FK93_9MICO</name>
<accession>A0ABZ2FK93</accession>
<dbReference type="Proteomes" id="UP001381003">
    <property type="component" value="Chromosome"/>
</dbReference>
<dbReference type="InterPro" id="IPR036663">
    <property type="entry name" value="Fumarylacetoacetase_C_sf"/>
</dbReference>
<keyword evidence="5" id="KW-1185">Reference proteome</keyword>
<evidence type="ECO:0000256" key="2">
    <source>
        <dbReference type="ARBA" id="ARBA00022723"/>
    </source>
</evidence>
<protein>
    <submittedName>
        <fullName evidence="4">Fumarylacetoacetate hydrolase family protein</fullName>
    </submittedName>
</protein>
<dbReference type="SUPFAM" id="SSF56529">
    <property type="entry name" value="FAH"/>
    <property type="match status" value="1"/>
</dbReference>
<organism evidence="4 5">
    <name type="scientific">Janibacter terrae</name>
    <dbReference type="NCBI Taxonomy" id="103817"/>
    <lineage>
        <taxon>Bacteria</taxon>
        <taxon>Bacillati</taxon>
        <taxon>Actinomycetota</taxon>
        <taxon>Actinomycetes</taxon>
        <taxon>Micrococcales</taxon>
        <taxon>Intrasporangiaceae</taxon>
        <taxon>Janibacter</taxon>
    </lineage>
</organism>
<evidence type="ECO:0000313" key="4">
    <source>
        <dbReference type="EMBL" id="WWF06558.1"/>
    </source>
</evidence>
<keyword evidence="4" id="KW-0378">Hydrolase</keyword>
<evidence type="ECO:0000256" key="1">
    <source>
        <dbReference type="ARBA" id="ARBA00010211"/>
    </source>
</evidence>
<dbReference type="Gene3D" id="3.90.850.10">
    <property type="entry name" value="Fumarylacetoacetase-like, C-terminal domain"/>
    <property type="match status" value="1"/>
</dbReference>
<dbReference type="GO" id="GO:0016787">
    <property type="term" value="F:hydrolase activity"/>
    <property type="evidence" value="ECO:0007669"/>
    <property type="project" value="UniProtKB-KW"/>
</dbReference>
<dbReference type="InterPro" id="IPR011234">
    <property type="entry name" value="Fumarylacetoacetase-like_C"/>
</dbReference>
<dbReference type="PANTHER" id="PTHR42796:SF4">
    <property type="entry name" value="FUMARYLACETOACETATE HYDROLASE DOMAIN-CONTAINING PROTEIN 2A"/>
    <property type="match status" value="1"/>
</dbReference>
<feature type="domain" description="Fumarylacetoacetase-like C-terminal" evidence="3">
    <location>
        <begin position="2"/>
        <end position="176"/>
    </location>
</feature>
<reference evidence="4 5" key="1">
    <citation type="submission" date="2022-09" db="EMBL/GenBank/DDBJ databases">
        <title>Complete genome sequence of Janibacter terrae strain COS04-44, PCL-degrading bacteria isolated from oil spilled coast.</title>
        <authorList>
            <person name="Park H."/>
            <person name="Kim J.Y."/>
            <person name="An S.H."/>
            <person name="Lee C.M."/>
            <person name="Weon H.-Y."/>
        </authorList>
    </citation>
    <scope>NUCLEOTIDE SEQUENCE [LARGE SCALE GENOMIC DNA]</scope>
    <source>
        <strain evidence="4 5">COS04-44</strain>
    </source>
</reference>
<keyword evidence="2" id="KW-0479">Metal-binding</keyword>
<dbReference type="RefSeq" id="WP_338539094.1">
    <property type="nucleotide sequence ID" value="NZ_CP104874.1"/>
</dbReference>
<dbReference type="Pfam" id="PF01557">
    <property type="entry name" value="FAA_hydrolase"/>
    <property type="match status" value="1"/>
</dbReference>
<evidence type="ECO:0000313" key="5">
    <source>
        <dbReference type="Proteomes" id="UP001381003"/>
    </source>
</evidence>
<evidence type="ECO:0000259" key="3">
    <source>
        <dbReference type="Pfam" id="PF01557"/>
    </source>
</evidence>
<dbReference type="PANTHER" id="PTHR42796">
    <property type="entry name" value="FUMARYLACETOACETATE HYDROLASE DOMAIN-CONTAINING PROTEIN 2A-RELATED"/>
    <property type="match status" value="1"/>
</dbReference>
<comment type="similarity">
    <text evidence="1">Belongs to the FAH family.</text>
</comment>